<feature type="transmembrane region" description="Helical" evidence="2">
    <location>
        <begin position="246"/>
        <end position="264"/>
    </location>
</feature>
<keyword evidence="2" id="KW-1133">Transmembrane helix</keyword>
<feature type="region of interest" description="Disordered" evidence="1">
    <location>
        <begin position="342"/>
        <end position="367"/>
    </location>
</feature>
<dbReference type="Proteomes" id="UP000266673">
    <property type="component" value="Unassembled WGS sequence"/>
</dbReference>
<evidence type="ECO:0000313" key="4">
    <source>
        <dbReference type="Proteomes" id="UP000266673"/>
    </source>
</evidence>
<keyword evidence="2" id="KW-0812">Transmembrane</keyword>
<feature type="transmembrane region" description="Helical" evidence="2">
    <location>
        <begin position="162"/>
        <end position="184"/>
    </location>
</feature>
<organism evidence="3 4">
    <name type="scientific">Gigaspora rosea</name>
    <dbReference type="NCBI Taxonomy" id="44941"/>
    <lineage>
        <taxon>Eukaryota</taxon>
        <taxon>Fungi</taxon>
        <taxon>Fungi incertae sedis</taxon>
        <taxon>Mucoromycota</taxon>
        <taxon>Glomeromycotina</taxon>
        <taxon>Glomeromycetes</taxon>
        <taxon>Diversisporales</taxon>
        <taxon>Gigasporaceae</taxon>
        <taxon>Gigaspora</taxon>
    </lineage>
</organism>
<feature type="transmembrane region" description="Helical" evidence="2">
    <location>
        <begin position="196"/>
        <end position="216"/>
    </location>
</feature>
<feature type="transmembrane region" description="Helical" evidence="2">
    <location>
        <begin position="276"/>
        <end position="301"/>
    </location>
</feature>
<dbReference type="OrthoDB" id="2326405at2759"/>
<proteinExistence type="predicted"/>
<dbReference type="EMBL" id="QKWP01001051">
    <property type="protein sequence ID" value="RIB12182.1"/>
    <property type="molecule type" value="Genomic_DNA"/>
</dbReference>
<keyword evidence="2" id="KW-0472">Membrane</keyword>
<name>A0A397UQT5_9GLOM</name>
<feature type="compositionally biased region" description="Polar residues" evidence="1">
    <location>
        <begin position="358"/>
        <end position="367"/>
    </location>
</feature>
<sequence length="475" mass="53338">MVMDIILENTIAATNETGSSNDNITDYYNNFIIFNVNHLNRAFTTTIVFIWSLYFVISRPAPPQPPPPIIKCIMISSRGIGILLLFISMAFELIGNLIAFANSNQMADSSHSILTGAPLIASLILWNTALALKSVVLFIALSRYAPLTKSLSKEPLMSKFQYSCCICLNFISGLIVYPVLLVVILISNTRWEDSSIMSQLFFLLQLMIAEIMFLILNHRMSMALEEGLLMGRNAIQQIRKLKSRNWFIIIFAFVQICSLSVHNIDILTGNVIRTNFAATVIILGMMDIGSALLYGAIVLILCPVYPQSRLSDEGTPINSIMTHQITGYNHHGLSNITNHVVDKDKENNNNNNNNNNNQISQYQPSTSTRTGFTSFHLKSYFQKYNYSEPLSFIFPKRSSQISFDQNQINRDNLGDNSCASSINDMSKRYSTNSAIIINKIVVHKQENLECTQEIQPLESVVSASDKSHRFSNTNL</sequence>
<dbReference type="AlphaFoldDB" id="A0A397UQT5"/>
<comment type="caution">
    <text evidence="3">The sequence shown here is derived from an EMBL/GenBank/DDBJ whole genome shotgun (WGS) entry which is preliminary data.</text>
</comment>
<reference evidence="3 4" key="1">
    <citation type="submission" date="2018-06" db="EMBL/GenBank/DDBJ databases">
        <title>Comparative genomics reveals the genomic features of Rhizophagus irregularis, R. cerebriforme, R. diaphanum and Gigaspora rosea, and their symbiotic lifestyle signature.</title>
        <authorList>
            <person name="Morin E."/>
            <person name="San Clemente H."/>
            <person name="Chen E.C.H."/>
            <person name="De La Providencia I."/>
            <person name="Hainaut M."/>
            <person name="Kuo A."/>
            <person name="Kohler A."/>
            <person name="Murat C."/>
            <person name="Tang N."/>
            <person name="Roy S."/>
            <person name="Loubradou J."/>
            <person name="Henrissat B."/>
            <person name="Grigoriev I.V."/>
            <person name="Corradi N."/>
            <person name="Roux C."/>
            <person name="Martin F.M."/>
        </authorList>
    </citation>
    <scope>NUCLEOTIDE SEQUENCE [LARGE SCALE GENOMIC DNA]</scope>
    <source>
        <strain evidence="3 4">DAOM 194757</strain>
    </source>
</reference>
<feature type="transmembrane region" description="Helical" evidence="2">
    <location>
        <begin position="119"/>
        <end position="141"/>
    </location>
</feature>
<evidence type="ECO:0000313" key="3">
    <source>
        <dbReference type="EMBL" id="RIB12182.1"/>
    </source>
</evidence>
<evidence type="ECO:0000256" key="1">
    <source>
        <dbReference type="SAM" id="MobiDB-lite"/>
    </source>
</evidence>
<feature type="compositionally biased region" description="Low complexity" evidence="1">
    <location>
        <begin position="348"/>
        <end position="357"/>
    </location>
</feature>
<keyword evidence="4" id="KW-1185">Reference proteome</keyword>
<evidence type="ECO:0000256" key="2">
    <source>
        <dbReference type="SAM" id="Phobius"/>
    </source>
</evidence>
<gene>
    <name evidence="3" type="ORF">C2G38_2101645</name>
</gene>
<accession>A0A397UQT5</accession>
<feature type="transmembrane region" description="Helical" evidence="2">
    <location>
        <begin position="78"/>
        <end position="99"/>
    </location>
</feature>
<protein>
    <submittedName>
        <fullName evidence="3">Uncharacterized protein</fullName>
    </submittedName>
</protein>